<dbReference type="Pfam" id="PF13613">
    <property type="entry name" value="HTH_Tnp_4"/>
    <property type="match status" value="1"/>
</dbReference>
<evidence type="ECO:0000313" key="3">
    <source>
        <dbReference type="EMBL" id="MDX2911490.1"/>
    </source>
</evidence>
<accession>A0ABU4L818</accession>
<comment type="caution">
    <text evidence="3">The sequence shown here is derived from an EMBL/GenBank/DDBJ whole genome shotgun (WGS) entry which is preliminary data.</text>
</comment>
<feature type="domain" description="Transposase Helix-turn-helix" evidence="2">
    <location>
        <begin position="482"/>
        <end position="531"/>
    </location>
</feature>
<feature type="region of interest" description="Disordered" evidence="1">
    <location>
        <begin position="61"/>
        <end position="86"/>
    </location>
</feature>
<dbReference type="InterPro" id="IPR011518">
    <property type="entry name" value="Transposase_36"/>
</dbReference>
<keyword evidence="4" id="KW-1185">Reference proteome</keyword>
<dbReference type="InterPro" id="IPR027805">
    <property type="entry name" value="Transposase_HTH_dom"/>
</dbReference>
<evidence type="ECO:0000256" key="1">
    <source>
        <dbReference type="SAM" id="MobiDB-lite"/>
    </source>
</evidence>
<proteinExistence type="predicted"/>
<name>A0ABU4L818_9ACTN</name>
<reference evidence="3 4" key="1">
    <citation type="journal article" date="2023" name="Microb. Genom.">
        <title>Mesoterricola silvestris gen. nov., sp. nov., Mesoterricola sediminis sp. nov., Geothrix oryzae sp. nov., Geothrix edaphica sp. nov., Geothrix rubra sp. nov., and Geothrix limicola sp. nov., six novel members of Acidobacteriota isolated from soils.</title>
        <authorList>
            <person name="Weisberg A.J."/>
            <person name="Pearce E."/>
            <person name="Kramer C.G."/>
            <person name="Chang J.H."/>
            <person name="Clarke C.R."/>
        </authorList>
    </citation>
    <scope>NUCLEOTIDE SEQUENCE [LARGE SCALE GENOMIC DNA]</scope>
    <source>
        <strain evidence="3 4">NRRL_B-2795</strain>
    </source>
</reference>
<protein>
    <submittedName>
        <fullName evidence="3">ISAzo13 family transposase</fullName>
    </submittedName>
</protein>
<evidence type="ECO:0000259" key="2">
    <source>
        <dbReference type="Pfam" id="PF13613"/>
    </source>
</evidence>
<gene>
    <name evidence="3" type="ORF">PV517_22735</name>
</gene>
<sequence length="563" mass="61592">MGVSDEVRGQLAVKFGVLFPHLDERQRRLVMGAEARILGHGGIRAVARAAQVSETTVRKGVDELEAGEEPLGRDRRPGGGRKKAVDLDPGLRPALLALVEPDERGDPMSPLRWTVKSTRNLAGQLTLQGHRVSADTVGDLLREEGFSLQAGAKTIEGKQHPDRDAQFRYINEQATQHMSAGQPVISVDAKKKELVGYYKNAGHQWRPTREPVLVKTHDFLDRTGPGKAIPYGIYDIAANTGWVSVGTDHDTAAFAVASIRRWWHARGRHDYPAATRLLITADAGGSNGYRTRAWKTELAALATETGLEITVCHMPPGTSKWNKIEHRLFSHISMNWRGRPLTSHDVIVNSIAATTTHAGLKVHAELDPGTYNTGIKVTDSDIDALPMDRHRFHGDWNYTLHPQPSDTTSAAGKAKNPQSAGPSLPPGTGCLRNPELTGMPEPALDEPVDQLTTKLDKLREQRRLHQRGGERIRARGAGAKDRLTTADRVLATVLYLRKLGTRDLLAQLFGVNGSTLTRAVHQVQPLLAEHGYTIPPSTARFRTSADVTAFLANSSPTKIKPVC</sequence>
<dbReference type="Pfam" id="PF07592">
    <property type="entry name" value="DDE_Tnp_ISAZ013"/>
    <property type="match status" value="1"/>
</dbReference>
<dbReference type="EMBL" id="JARAVY010000008">
    <property type="protein sequence ID" value="MDX2911490.1"/>
    <property type="molecule type" value="Genomic_DNA"/>
</dbReference>
<feature type="compositionally biased region" description="Polar residues" evidence="1">
    <location>
        <begin position="400"/>
        <end position="421"/>
    </location>
</feature>
<dbReference type="RefSeq" id="WP_256964874.1">
    <property type="nucleotide sequence ID" value="NZ_JAGJBZ010000002.1"/>
</dbReference>
<feature type="region of interest" description="Disordered" evidence="1">
    <location>
        <begin position="400"/>
        <end position="445"/>
    </location>
</feature>
<dbReference type="Proteomes" id="UP001271723">
    <property type="component" value="Unassembled WGS sequence"/>
</dbReference>
<organism evidence="3 4">
    <name type="scientific">Streptomyces griseiscabiei</name>
    <dbReference type="NCBI Taxonomy" id="2993540"/>
    <lineage>
        <taxon>Bacteria</taxon>
        <taxon>Bacillati</taxon>
        <taxon>Actinomycetota</taxon>
        <taxon>Actinomycetes</taxon>
        <taxon>Kitasatosporales</taxon>
        <taxon>Streptomycetaceae</taxon>
        <taxon>Streptomyces</taxon>
    </lineage>
</organism>
<dbReference type="NCBIfam" id="NF033519">
    <property type="entry name" value="transpos_ISAzo13"/>
    <property type="match status" value="1"/>
</dbReference>
<evidence type="ECO:0000313" key="4">
    <source>
        <dbReference type="Proteomes" id="UP001271723"/>
    </source>
</evidence>